<dbReference type="InterPro" id="IPR036852">
    <property type="entry name" value="Peptidase_S8/S53_dom_sf"/>
</dbReference>
<evidence type="ECO:0000256" key="1">
    <source>
        <dbReference type="ARBA" id="ARBA00001913"/>
    </source>
</evidence>
<accession>A0A9X3WUK5</accession>
<evidence type="ECO:0000256" key="7">
    <source>
        <dbReference type="ARBA" id="ARBA00022825"/>
    </source>
</evidence>
<evidence type="ECO:0000256" key="6">
    <source>
        <dbReference type="ARBA" id="ARBA00022801"/>
    </source>
</evidence>
<dbReference type="GO" id="GO:0005576">
    <property type="term" value="C:extracellular region"/>
    <property type="evidence" value="ECO:0007669"/>
    <property type="project" value="UniProtKB-SubCell"/>
</dbReference>
<dbReference type="PANTHER" id="PTHR43806">
    <property type="entry name" value="PEPTIDASE S8"/>
    <property type="match status" value="1"/>
</dbReference>
<feature type="domain" description="Fervidolysin-like N-terminal prodomain" evidence="12">
    <location>
        <begin position="45"/>
        <end position="87"/>
    </location>
</feature>
<dbReference type="AlphaFoldDB" id="A0A9X3WUK5"/>
<evidence type="ECO:0000256" key="8">
    <source>
        <dbReference type="ARBA" id="ARBA00022837"/>
    </source>
</evidence>
<comment type="caution">
    <text evidence="9">Lacks conserved residue(s) required for the propagation of feature annotation.</text>
</comment>
<dbReference type="Pfam" id="PF22148">
    <property type="entry name" value="Fervidolysin_NPro-like"/>
    <property type="match status" value="1"/>
</dbReference>
<keyword evidence="5" id="KW-0645">Protease</keyword>
<dbReference type="Pfam" id="PF00082">
    <property type="entry name" value="Peptidase_S8"/>
    <property type="match status" value="1"/>
</dbReference>
<dbReference type="GO" id="GO:0006508">
    <property type="term" value="P:proteolysis"/>
    <property type="evidence" value="ECO:0007669"/>
    <property type="project" value="UniProtKB-KW"/>
</dbReference>
<feature type="chain" id="PRO_5040783328" evidence="10">
    <location>
        <begin position="23"/>
        <end position="206"/>
    </location>
</feature>
<dbReference type="GO" id="GO:0004252">
    <property type="term" value="F:serine-type endopeptidase activity"/>
    <property type="evidence" value="ECO:0007669"/>
    <property type="project" value="InterPro"/>
</dbReference>
<keyword evidence="7" id="KW-0720">Serine protease</keyword>
<dbReference type="Proteomes" id="UP001145050">
    <property type="component" value="Unassembled WGS sequence"/>
</dbReference>
<dbReference type="PROSITE" id="PS00136">
    <property type="entry name" value="SUBTILASE_ASP"/>
    <property type="match status" value="1"/>
</dbReference>
<comment type="caution">
    <text evidence="13">The sequence shown here is derived from an EMBL/GenBank/DDBJ whole genome shotgun (WGS) entry which is preliminary data.</text>
</comment>
<reference evidence="13" key="1">
    <citation type="submission" date="2022-06" db="EMBL/GenBank/DDBJ databases">
        <title>Aquibacillus sp. a new bacterium isolated from soil saline samples.</title>
        <authorList>
            <person name="Galisteo C."/>
            <person name="De La Haba R."/>
            <person name="Sanchez-Porro C."/>
            <person name="Ventosa A."/>
        </authorList>
    </citation>
    <scope>NUCLEOTIDE SEQUENCE</scope>
    <source>
        <strain evidence="13">3ASR75-11</strain>
    </source>
</reference>
<keyword evidence="8" id="KW-0106">Calcium</keyword>
<evidence type="ECO:0000256" key="10">
    <source>
        <dbReference type="SAM" id="SignalP"/>
    </source>
</evidence>
<comment type="cofactor">
    <cofactor evidence="1">
        <name>Ca(2+)</name>
        <dbReference type="ChEBI" id="CHEBI:29108"/>
    </cofactor>
</comment>
<evidence type="ECO:0000259" key="11">
    <source>
        <dbReference type="Pfam" id="PF00082"/>
    </source>
</evidence>
<evidence type="ECO:0000256" key="3">
    <source>
        <dbReference type="ARBA" id="ARBA00011073"/>
    </source>
</evidence>
<proteinExistence type="inferred from homology"/>
<evidence type="ECO:0000256" key="4">
    <source>
        <dbReference type="ARBA" id="ARBA00022525"/>
    </source>
</evidence>
<feature type="signal peptide" evidence="10">
    <location>
        <begin position="1"/>
        <end position="22"/>
    </location>
</feature>
<keyword evidence="14" id="KW-1185">Reference proteome</keyword>
<dbReference type="InterPro" id="IPR054399">
    <property type="entry name" value="Fervidolysin-like_N_prodom"/>
</dbReference>
<evidence type="ECO:0000256" key="9">
    <source>
        <dbReference type="PROSITE-ProRule" id="PRU01240"/>
    </source>
</evidence>
<dbReference type="Gene3D" id="3.40.50.200">
    <property type="entry name" value="Peptidase S8/S53 domain"/>
    <property type="match status" value="1"/>
</dbReference>
<dbReference type="EMBL" id="JAMQKB010000010">
    <property type="protein sequence ID" value="MDC3425098.1"/>
    <property type="molecule type" value="Genomic_DNA"/>
</dbReference>
<gene>
    <name evidence="13" type="ORF">NC797_11330</name>
</gene>
<name>A0A9X3WUK5_9BACI</name>
<keyword evidence="4" id="KW-0964">Secreted</keyword>
<dbReference type="RefSeq" id="WP_272436898.1">
    <property type="nucleotide sequence ID" value="NZ_JAMQKB010000010.1"/>
</dbReference>
<dbReference type="Gene3D" id="3.30.70.80">
    <property type="entry name" value="Peptidase S8 propeptide/proteinase inhibitor I9"/>
    <property type="match status" value="1"/>
</dbReference>
<sequence length="206" mass="22079">MRRLLILTTVFLLMAIASPSLASEGERAPNFKDYFVSFNNQVDVNLIKNYGGEVKRQYQNMPVVSVTLPEKAAKALSNNPRVEYVEADGKVKAIGQETPWGVPHVKATEVQESGLLGTGVKVGVLDTGIDYLHEDLNVSGGVSFVSGTASYMDDNGHGTHVAGTVSAQNNDVGVIGVAPNVELYGIKVLDQFGNGSYSDVIWIGYT</sequence>
<dbReference type="PROSITE" id="PS00137">
    <property type="entry name" value="SUBTILASE_HIS"/>
    <property type="match status" value="1"/>
</dbReference>
<evidence type="ECO:0000256" key="2">
    <source>
        <dbReference type="ARBA" id="ARBA00004613"/>
    </source>
</evidence>
<dbReference type="PROSITE" id="PS51892">
    <property type="entry name" value="SUBTILASE"/>
    <property type="match status" value="1"/>
</dbReference>
<comment type="subcellular location">
    <subcellularLocation>
        <location evidence="2">Secreted</location>
    </subcellularLocation>
</comment>
<comment type="similarity">
    <text evidence="3 9">Belongs to the peptidase S8 family.</text>
</comment>
<dbReference type="PRINTS" id="PR00723">
    <property type="entry name" value="SUBTILISIN"/>
</dbReference>
<keyword evidence="6" id="KW-0378">Hydrolase</keyword>
<dbReference type="InterPro" id="IPR022398">
    <property type="entry name" value="Peptidase_S8_His-AS"/>
</dbReference>
<dbReference type="InterPro" id="IPR000209">
    <property type="entry name" value="Peptidase_S8/S53_dom"/>
</dbReference>
<dbReference type="InterPro" id="IPR023827">
    <property type="entry name" value="Peptidase_S8_Asp-AS"/>
</dbReference>
<dbReference type="PANTHER" id="PTHR43806:SF11">
    <property type="entry name" value="CEREVISIN-RELATED"/>
    <property type="match status" value="1"/>
</dbReference>
<evidence type="ECO:0000313" key="14">
    <source>
        <dbReference type="Proteomes" id="UP001145050"/>
    </source>
</evidence>
<evidence type="ECO:0000313" key="13">
    <source>
        <dbReference type="EMBL" id="MDC3425098.1"/>
    </source>
</evidence>
<dbReference type="InterPro" id="IPR037045">
    <property type="entry name" value="S8pro/Inhibitor_I9_sf"/>
</dbReference>
<dbReference type="InterPro" id="IPR015500">
    <property type="entry name" value="Peptidase_S8_subtilisin-rel"/>
</dbReference>
<organism evidence="13 14">
    <name type="scientific">Terrihalobacillus insolitus</name>
    <dbReference type="NCBI Taxonomy" id="2950438"/>
    <lineage>
        <taxon>Bacteria</taxon>
        <taxon>Bacillati</taxon>
        <taxon>Bacillota</taxon>
        <taxon>Bacilli</taxon>
        <taxon>Bacillales</taxon>
        <taxon>Bacillaceae</taxon>
        <taxon>Terrihalobacillus</taxon>
    </lineage>
</organism>
<protein>
    <submittedName>
        <fullName evidence="13">S8 family serine peptidase</fullName>
    </submittedName>
</protein>
<evidence type="ECO:0000256" key="5">
    <source>
        <dbReference type="ARBA" id="ARBA00022670"/>
    </source>
</evidence>
<dbReference type="SUPFAM" id="SSF52743">
    <property type="entry name" value="Subtilisin-like"/>
    <property type="match status" value="1"/>
</dbReference>
<feature type="domain" description="Peptidase S8/S53" evidence="11">
    <location>
        <begin position="117"/>
        <end position="199"/>
    </location>
</feature>
<evidence type="ECO:0000259" key="12">
    <source>
        <dbReference type="Pfam" id="PF22148"/>
    </source>
</evidence>
<dbReference type="InterPro" id="IPR050131">
    <property type="entry name" value="Peptidase_S8_subtilisin-like"/>
</dbReference>
<keyword evidence="10" id="KW-0732">Signal</keyword>